<evidence type="ECO:0000313" key="2">
    <source>
        <dbReference type="EMBL" id="MBD6616559.1"/>
    </source>
</evidence>
<gene>
    <name evidence="2" type="ORF">FNW02_12120</name>
</gene>
<dbReference type="PANTHER" id="PTHR10098:SF108">
    <property type="entry name" value="TETRATRICOPEPTIDE REPEAT PROTEIN 28"/>
    <property type="match status" value="1"/>
</dbReference>
<protein>
    <submittedName>
        <fullName evidence="2">CHAT domain-containing protein</fullName>
    </submittedName>
</protein>
<dbReference type="PANTHER" id="PTHR10098">
    <property type="entry name" value="RAPSYN-RELATED"/>
    <property type="match status" value="1"/>
</dbReference>
<keyword evidence="3" id="KW-1185">Reference proteome</keyword>
<reference evidence="2" key="1">
    <citation type="submission" date="2019-07" db="EMBL/GenBank/DDBJ databases">
        <title>Toxilogical consequences of a new and cryptic species of cyanobacteria (Komarekiella delphini-convector) recovered from the epidermis of a bottlenose dolphin and 1500 ft. in the air.</title>
        <authorList>
            <person name="Brown A.O."/>
            <person name="Dvorak P."/>
            <person name="Villanueva C.D."/>
            <person name="Foss A.J."/>
            <person name="Garvey A.D."/>
            <person name="Gibson Q.A."/>
            <person name="Johansen J.R."/>
            <person name="Casamatta D.A."/>
        </authorList>
    </citation>
    <scope>NUCLEOTIDE SEQUENCE</scope>
    <source>
        <strain evidence="2">SJRDD-AB1</strain>
    </source>
</reference>
<dbReference type="InterPro" id="IPR011990">
    <property type="entry name" value="TPR-like_helical_dom_sf"/>
</dbReference>
<dbReference type="EMBL" id="VJXY01000011">
    <property type="protein sequence ID" value="MBD6616559.1"/>
    <property type="molecule type" value="Genomic_DNA"/>
</dbReference>
<dbReference type="InterPro" id="IPR019734">
    <property type="entry name" value="TPR_rpt"/>
</dbReference>
<dbReference type="InterPro" id="IPR024983">
    <property type="entry name" value="CHAT_dom"/>
</dbReference>
<feature type="domain" description="CHAT" evidence="1">
    <location>
        <begin position="647"/>
        <end position="921"/>
    </location>
</feature>
<dbReference type="RefSeq" id="WP_191757805.1">
    <property type="nucleotide sequence ID" value="NZ_VJXY01000011.1"/>
</dbReference>
<comment type="caution">
    <text evidence="2">The sequence shown here is derived from an EMBL/GenBank/DDBJ whole genome shotgun (WGS) entry which is preliminary data.</text>
</comment>
<organism evidence="2 3">
    <name type="scientific">Komarekiella delphini-convector SJRDD-AB1</name>
    <dbReference type="NCBI Taxonomy" id="2593771"/>
    <lineage>
        <taxon>Bacteria</taxon>
        <taxon>Bacillati</taxon>
        <taxon>Cyanobacteriota</taxon>
        <taxon>Cyanophyceae</taxon>
        <taxon>Nostocales</taxon>
        <taxon>Nostocaceae</taxon>
        <taxon>Komarekiella</taxon>
        <taxon>Komarekiella delphini-convector</taxon>
    </lineage>
</organism>
<accession>A0AA40VQV0</accession>
<dbReference type="SMART" id="SM00028">
    <property type="entry name" value="TPR"/>
    <property type="match status" value="5"/>
</dbReference>
<dbReference type="AlphaFoldDB" id="A0AA40VQV0"/>
<dbReference type="Pfam" id="PF13424">
    <property type="entry name" value="TPR_12"/>
    <property type="match status" value="1"/>
</dbReference>
<dbReference type="Pfam" id="PF12770">
    <property type="entry name" value="CHAT"/>
    <property type="match status" value="1"/>
</dbReference>
<name>A0AA40VQV0_9NOST</name>
<dbReference type="SUPFAM" id="SSF48452">
    <property type="entry name" value="TPR-like"/>
    <property type="match status" value="1"/>
</dbReference>
<evidence type="ECO:0000259" key="1">
    <source>
        <dbReference type="Pfam" id="PF12770"/>
    </source>
</evidence>
<dbReference type="Proteomes" id="UP001165986">
    <property type="component" value="Unassembled WGS sequence"/>
</dbReference>
<sequence length="923" mass="104292">MHSKRHKRGIGGLSKWLFLCSLIFCLCLSHVSLTTWQAKSEEVITAQVRNLSSNFPEIRWSEANQRQKSGSYLSTGAYNQLLSLELLQDLSQIEVQFTDASQYIHQGIKNYAAGDFQDAIKQWQIALTFYQKTQNPFPIGIINNLARAYQHIGESELAIAYWEQAIAYYRQIKDMPQVGLSLTQEAQGYNSLGQTAKAIALAESALEITHTYKNIPLQAAALGSRGEAYRLQGNYKRAIIDLENSLKCAQQINNTYYYYSALKSLGNVYINLTQVNYRRPDSTIQADDKNIYEQFRKQAWSDDAKAWEYLQKGLNIARDRGDKLGEMRLLLNSILLDHRYASNLASVAVQQALVLLEQLPDSLDKVYAAIDLANLVQFPPVDPISYLVACPRSQKNAKVLDLLVQAVSTAQRLKSFSVLSFAIGNLGHFYECRQDYQQALKLTIQAQRTAKQGLNTLEAKNRLFLWNWQAGRILKAQNKVFDAIKAYRQTFESLKYIRSLIWTIHPYLQVSFRDIFEPLYRQFIDINLSLEDEKIANEKKISSVDNLNSVIATVDNLQLVKAQNYCVNDCKSTIVNNQQDDVIKLRENTAIFYSIILEKHTAIIVSFPNGYKKFKWINIDSKTLREEVNKFRIGLENYGDITYNPKRAQKLYSWIVRPFARDLKSLQIKTLVFIQDGVLRSVPMAALHDGEKFLVEKYAIATTPSLTLTNPQTVHSKNLRALAVGLTKDAIVSGRRYEALSNVASEIRQVKEQIPGSKYLLDENFTSDRLQAELHKTVYQIIHIATHGEFGNFPEDTFLVTGDNDKLTITELHSIIRSLAHGAKTIDLLTLTACDTAIGNDRAALGLAGVAVQAGVRTALASLWSINDASTVELVTKFYEAWRHPGVSKAEALRQAQQALISNGKISAHPAYWAAFILIGNWL</sequence>
<dbReference type="Gene3D" id="1.25.40.10">
    <property type="entry name" value="Tetratricopeptide repeat domain"/>
    <property type="match status" value="2"/>
</dbReference>
<evidence type="ECO:0000313" key="3">
    <source>
        <dbReference type="Proteomes" id="UP001165986"/>
    </source>
</evidence>
<proteinExistence type="predicted"/>